<evidence type="ECO:0000313" key="1">
    <source>
        <dbReference type="EMBL" id="GLQ21122.1"/>
    </source>
</evidence>
<comment type="caution">
    <text evidence="1">The sequence shown here is derived from an EMBL/GenBank/DDBJ whole genome shotgun (WGS) entry which is preliminary data.</text>
</comment>
<proteinExistence type="predicted"/>
<dbReference type="EMBL" id="BSNJ01000004">
    <property type="protein sequence ID" value="GLQ21122.1"/>
    <property type="molecule type" value="Genomic_DNA"/>
</dbReference>
<reference evidence="1" key="2">
    <citation type="submission" date="2023-01" db="EMBL/GenBank/DDBJ databases">
        <title>Draft genome sequence of Algimonas porphyrae strain NBRC 108216.</title>
        <authorList>
            <person name="Sun Q."/>
            <person name="Mori K."/>
        </authorList>
    </citation>
    <scope>NUCLEOTIDE SEQUENCE</scope>
    <source>
        <strain evidence="1">NBRC 108216</strain>
    </source>
</reference>
<accession>A0ABQ5V2D8</accession>
<reference evidence="1" key="1">
    <citation type="journal article" date="2014" name="Int. J. Syst. Evol. Microbiol.">
        <title>Complete genome of a new Firmicutes species belonging to the dominant human colonic microbiota ('Ruminococcus bicirculans') reveals two chromosomes and a selective capacity to utilize plant glucans.</title>
        <authorList>
            <consortium name="NISC Comparative Sequencing Program"/>
            <person name="Wegmann U."/>
            <person name="Louis P."/>
            <person name="Goesmann A."/>
            <person name="Henrissat B."/>
            <person name="Duncan S.H."/>
            <person name="Flint H.J."/>
        </authorList>
    </citation>
    <scope>NUCLEOTIDE SEQUENCE</scope>
    <source>
        <strain evidence="1">NBRC 108216</strain>
    </source>
</reference>
<sequence length="263" mass="29499">MGLIAAVLGFGITASAHDFWLQPKSFAVDTATDFAVDVMIGHPEDQMPWSLAPERLIGLRTFGPGPIQDQVQFYEPSDGHLTINVQEPGLFWLAIETQDSVSRLESDRFNDYIDKEGLTAVQLHRIEARTTDDAGIERYSRRSKALIAAGQWRERPHDHITDPLGLTLEIIPKINPMTLDPGAAMPLEVRYRGKPLAGAKIKTIRLDETDVREPVMTDQNGLAVVEKPIEGQWMYHVIWGTPLPHSYDQDYDTIFSSMTFSAE</sequence>
<keyword evidence="2" id="KW-1185">Reference proteome</keyword>
<dbReference type="Proteomes" id="UP001161390">
    <property type="component" value="Unassembled WGS sequence"/>
</dbReference>
<dbReference type="InterPro" id="IPR019613">
    <property type="entry name" value="DUF4198"/>
</dbReference>
<protein>
    <recommendedName>
        <fullName evidence="3">DUF4198 domain-containing protein</fullName>
    </recommendedName>
</protein>
<evidence type="ECO:0008006" key="3">
    <source>
        <dbReference type="Google" id="ProtNLM"/>
    </source>
</evidence>
<organism evidence="1 2">
    <name type="scientific">Algimonas porphyrae</name>
    <dbReference type="NCBI Taxonomy" id="1128113"/>
    <lineage>
        <taxon>Bacteria</taxon>
        <taxon>Pseudomonadati</taxon>
        <taxon>Pseudomonadota</taxon>
        <taxon>Alphaproteobacteria</taxon>
        <taxon>Maricaulales</taxon>
        <taxon>Robiginitomaculaceae</taxon>
        <taxon>Algimonas</taxon>
    </lineage>
</organism>
<name>A0ABQ5V2D8_9PROT</name>
<gene>
    <name evidence="1" type="ORF">GCM10007854_20770</name>
</gene>
<dbReference type="Pfam" id="PF10670">
    <property type="entry name" value="DUF4198"/>
    <property type="match status" value="1"/>
</dbReference>
<evidence type="ECO:0000313" key="2">
    <source>
        <dbReference type="Proteomes" id="UP001161390"/>
    </source>
</evidence>